<reference evidence="11 12" key="1">
    <citation type="journal article" date="2016" name="Mol. Biol. Evol.">
        <title>Comparative Genomics of Early-Diverging Mushroom-Forming Fungi Provides Insights into the Origins of Lignocellulose Decay Capabilities.</title>
        <authorList>
            <person name="Nagy L.G."/>
            <person name="Riley R."/>
            <person name="Tritt A."/>
            <person name="Adam C."/>
            <person name="Daum C."/>
            <person name="Floudas D."/>
            <person name="Sun H."/>
            <person name="Yadav J.S."/>
            <person name="Pangilinan J."/>
            <person name="Larsson K.H."/>
            <person name="Matsuura K."/>
            <person name="Barry K."/>
            <person name="Labutti K."/>
            <person name="Kuo R."/>
            <person name="Ohm R.A."/>
            <person name="Bhattacharya S.S."/>
            <person name="Shirouzu T."/>
            <person name="Yoshinaga Y."/>
            <person name="Martin F.M."/>
            <person name="Grigoriev I.V."/>
            <person name="Hibbett D.S."/>
        </authorList>
    </citation>
    <scope>NUCLEOTIDE SEQUENCE [LARGE SCALE GENOMIC DNA]</scope>
    <source>
        <strain evidence="11 12">HHB12733</strain>
    </source>
</reference>
<dbReference type="STRING" id="1353952.A0A165GTW5"/>
<keyword evidence="8 10" id="KW-0503">Monooxygenase</keyword>
<keyword evidence="12" id="KW-1185">Reference proteome</keyword>
<evidence type="ECO:0000256" key="6">
    <source>
        <dbReference type="ARBA" id="ARBA00023002"/>
    </source>
</evidence>
<proteinExistence type="inferred from homology"/>
<dbReference type="InterPro" id="IPR050364">
    <property type="entry name" value="Cytochrome_P450_fung"/>
</dbReference>
<keyword evidence="6 10" id="KW-0560">Oxidoreductase</keyword>
<evidence type="ECO:0000313" key="11">
    <source>
        <dbReference type="EMBL" id="KZT58472.1"/>
    </source>
</evidence>
<dbReference type="InterPro" id="IPR001128">
    <property type="entry name" value="Cyt_P450"/>
</dbReference>
<keyword evidence="7 9" id="KW-0408">Iron</keyword>
<dbReference type="InterPro" id="IPR036396">
    <property type="entry name" value="Cyt_P450_sf"/>
</dbReference>
<dbReference type="PRINTS" id="PR00385">
    <property type="entry name" value="P450"/>
</dbReference>
<name>A0A165GTW5_9BASI</name>
<dbReference type="PRINTS" id="PR00463">
    <property type="entry name" value="EP450I"/>
</dbReference>
<sequence length="440" mass="50340">MGAQPFVVIGSAAISADILERMSAVTSDRPPMIKARQFFFKDMNLVMQDHTSMWRAQRRSIHASFNIRAATNYHLMQTQEATYLVLKLLRYPEKPFRECIHRFAASVIFRSCYGGQSIQTFDIDPTKRIEELTVEAMNATALQNSIVDTLPFLKPLIHKVKWLRKQADDWFTEMEQEAIRLYDAAVSTDGCDAITLVHDVDTNMEKYGMTKSQSMWMIMTLFMAGQETSDTTLCIFGLAMLHHPEVVQEAQRQLDAVCGDRPPTLEDKPKLPYMEAVLKETMRWKPGVPLGVPHLASETCEYRGYTFQAGTIFIDNLWSQTRDPDLYSDPEQFDPTRFLDDTGALRPVNPDTRADQLGFGHGRRVCPGRDFALNTMFIACAYMLWAFRFDWPVDEHGNKMVCDEDDFRDTTLTVSPREFGIVLSPRKEGLEERLLAALKE</sequence>
<keyword evidence="5 9" id="KW-0479">Metal-binding</keyword>
<evidence type="ECO:0000256" key="2">
    <source>
        <dbReference type="ARBA" id="ARBA00005179"/>
    </source>
</evidence>
<dbReference type="Pfam" id="PF00067">
    <property type="entry name" value="p450"/>
    <property type="match status" value="1"/>
</dbReference>
<evidence type="ECO:0000256" key="1">
    <source>
        <dbReference type="ARBA" id="ARBA00001971"/>
    </source>
</evidence>
<dbReference type="GO" id="GO:0005506">
    <property type="term" value="F:iron ion binding"/>
    <property type="evidence" value="ECO:0007669"/>
    <property type="project" value="InterPro"/>
</dbReference>
<dbReference type="GO" id="GO:0020037">
    <property type="term" value="F:heme binding"/>
    <property type="evidence" value="ECO:0007669"/>
    <property type="project" value="InterPro"/>
</dbReference>
<dbReference type="OrthoDB" id="1055148at2759"/>
<dbReference type="SUPFAM" id="SSF48264">
    <property type="entry name" value="Cytochrome P450"/>
    <property type="match status" value="1"/>
</dbReference>
<dbReference type="Proteomes" id="UP000076842">
    <property type="component" value="Unassembled WGS sequence"/>
</dbReference>
<accession>A0A165GTW5</accession>
<dbReference type="GO" id="GO:0004497">
    <property type="term" value="F:monooxygenase activity"/>
    <property type="evidence" value="ECO:0007669"/>
    <property type="project" value="UniProtKB-KW"/>
</dbReference>
<dbReference type="InterPro" id="IPR017972">
    <property type="entry name" value="Cyt_P450_CS"/>
</dbReference>
<evidence type="ECO:0000256" key="9">
    <source>
        <dbReference type="PIRSR" id="PIRSR602401-1"/>
    </source>
</evidence>
<dbReference type="InParanoid" id="A0A165GTW5"/>
<dbReference type="GO" id="GO:0016705">
    <property type="term" value="F:oxidoreductase activity, acting on paired donors, with incorporation or reduction of molecular oxygen"/>
    <property type="evidence" value="ECO:0007669"/>
    <property type="project" value="InterPro"/>
</dbReference>
<evidence type="ECO:0000256" key="3">
    <source>
        <dbReference type="ARBA" id="ARBA00010617"/>
    </source>
</evidence>
<evidence type="ECO:0000256" key="10">
    <source>
        <dbReference type="RuleBase" id="RU000461"/>
    </source>
</evidence>
<keyword evidence="4 9" id="KW-0349">Heme</keyword>
<comment type="pathway">
    <text evidence="2">Secondary metabolite biosynthesis.</text>
</comment>
<gene>
    <name evidence="11" type="ORF">CALCODRAFT_468470</name>
</gene>
<evidence type="ECO:0000256" key="7">
    <source>
        <dbReference type="ARBA" id="ARBA00023004"/>
    </source>
</evidence>
<dbReference type="EMBL" id="KV423951">
    <property type="protein sequence ID" value="KZT58472.1"/>
    <property type="molecule type" value="Genomic_DNA"/>
</dbReference>
<dbReference type="PROSITE" id="PS00086">
    <property type="entry name" value="CYTOCHROME_P450"/>
    <property type="match status" value="1"/>
</dbReference>
<evidence type="ECO:0000256" key="4">
    <source>
        <dbReference type="ARBA" id="ARBA00022617"/>
    </source>
</evidence>
<dbReference type="Gene3D" id="1.10.630.10">
    <property type="entry name" value="Cytochrome P450"/>
    <property type="match status" value="1"/>
</dbReference>
<evidence type="ECO:0000313" key="12">
    <source>
        <dbReference type="Proteomes" id="UP000076842"/>
    </source>
</evidence>
<protein>
    <submittedName>
        <fullName evidence="11">Cytochrome P450</fullName>
    </submittedName>
</protein>
<evidence type="ECO:0000256" key="5">
    <source>
        <dbReference type="ARBA" id="ARBA00022723"/>
    </source>
</evidence>
<organism evidence="11 12">
    <name type="scientific">Calocera cornea HHB12733</name>
    <dbReference type="NCBI Taxonomy" id="1353952"/>
    <lineage>
        <taxon>Eukaryota</taxon>
        <taxon>Fungi</taxon>
        <taxon>Dikarya</taxon>
        <taxon>Basidiomycota</taxon>
        <taxon>Agaricomycotina</taxon>
        <taxon>Dacrymycetes</taxon>
        <taxon>Dacrymycetales</taxon>
        <taxon>Dacrymycetaceae</taxon>
        <taxon>Calocera</taxon>
    </lineage>
</organism>
<dbReference type="PANTHER" id="PTHR46300">
    <property type="entry name" value="P450, PUTATIVE (EUROFUNG)-RELATED-RELATED"/>
    <property type="match status" value="1"/>
</dbReference>
<comment type="cofactor">
    <cofactor evidence="1 9">
        <name>heme</name>
        <dbReference type="ChEBI" id="CHEBI:30413"/>
    </cofactor>
</comment>
<dbReference type="AlphaFoldDB" id="A0A165GTW5"/>
<dbReference type="InterPro" id="IPR002401">
    <property type="entry name" value="Cyt_P450_E_grp-I"/>
</dbReference>
<dbReference type="PANTHER" id="PTHR46300:SF7">
    <property type="entry name" value="P450, PUTATIVE (EUROFUNG)-RELATED"/>
    <property type="match status" value="1"/>
</dbReference>
<comment type="similarity">
    <text evidence="3 10">Belongs to the cytochrome P450 family.</text>
</comment>
<evidence type="ECO:0000256" key="8">
    <source>
        <dbReference type="ARBA" id="ARBA00023033"/>
    </source>
</evidence>
<feature type="binding site" description="axial binding residue" evidence="9">
    <location>
        <position position="366"/>
    </location>
    <ligand>
        <name>heme</name>
        <dbReference type="ChEBI" id="CHEBI:30413"/>
    </ligand>
    <ligandPart>
        <name>Fe</name>
        <dbReference type="ChEBI" id="CHEBI:18248"/>
    </ligandPart>
</feature>